<dbReference type="OrthoDB" id="6127080at2759"/>
<dbReference type="GO" id="GO:0008046">
    <property type="term" value="F:axon guidance receptor activity"/>
    <property type="evidence" value="ECO:0007669"/>
    <property type="project" value="TreeGrafter"/>
</dbReference>
<feature type="domain" description="Ig-like" evidence="4">
    <location>
        <begin position="27"/>
        <end position="103"/>
    </location>
</feature>
<dbReference type="GO" id="GO:0007156">
    <property type="term" value="P:homophilic cell adhesion via plasma membrane adhesion molecules"/>
    <property type="evidence" value="ECO:0007669"/>
    <property type="project" value="TreeGrafter"/>
</dbReference>
<dbReference type="FunFam" id="2.60.40.10:FF:000032">
    <property type="entry name" value="palladin isoform X1"/>
    <property type="match status" value="1"/>
</dbReference>
<evidence type="ECO:0000313" key="5">
    <source>
        <dbReference type="EMBL" id="OQR75313.1"/>
    </source>
</evidence>
<keyword evidence="2" id="KW-1015">Disulfide bond</keyword>
<dbReference type="InterPro" id="IPR007110">
    <property type="entry name" value="Ig-like_dom"/>
</dbReference>
<dbReference type="AlphaFoldDB" id="A0A1V9XPH4"/>
<dbReference type="PROSITE" id="PS50835">
    <property type="entry name" value="IG_LIKE"/>
    <property type="match status" value="1"/>
</dbReference>
<keyword evidence="3" id="KW-0393">Immunoglobulin domain</keyword>
<protein>
    <recommendedName>
        <fullName evidence="4">Ig-like domain-containing protein</fullName>
    </recommendedName>
</protein>
<evidence type="ECO:0000259" key="4">
    <source>
        <dbReference type="PROSITE" id="PS50835"/>
    </source>
</evidence>
<dbReference type="SMART" id="SM00409">
    <property type="entry name" value="IG"/>
    <property type="match status" value="1"/>
</dbReference>
<organism evidence="5 6">
    <name type="scientific">Tropilaelaps mercedesae</name>
    <dbReference type="NCBI Taxonomy" id="418985"/>
    <lineage>
        <taxon>Eukaryota</taxon>
        <taxon>Metazoa</taxon>
        <taxon>Ecdysozoa</taxon>
        <taxon>Arthropoda</taxon>
        <taxon>Chelicerata</taxon>
        <taxon>Arachnida</taxon>
        <taxon>Acari</taxon>
        <taxon>Parasitiformes</taxon>
        <taxon>Mesostigmata</taxon>
        <taxon>Gamasina</taxon>
        <taxon>Dermanyssoidea</taxon>
        <taxon>Laelapidae</taxon>
        <taxon>Tropilaelaps</taxon>
    </lineage>
</organism>
<accession>A0A1V9XPH4</accession>
<dbReference type="Pfam" id="PF13927">
    <property type="entry name" value="Ig_3"/>
    <property type="match status" value="1"/>
</dbReference>
<evidence type="ECO:0000313" key="6">
    <source>
        <dbReference type="Proteomes" id="UP000192247"/>
    </source>
</evidence>
<dbReference type="SMART" id="SM00408">
    <property type="entry name" value="IGc2"/>
    <property type="match status" value="1"/>
</dbReference>
<dbReference type="GO" id="GO:0005886">
    <property type="term" value="C:plasma membrane"/>
    <property type="evidence" value="ECO:0007669"/>
    <property type="project" value="TreeGrafter"/>
</dbReference>
<sequence length="114" mass="13029">MFVFHCCDQQAAVIEKASHLELSFLLGHKIVLVCVARGIPRPKITWLKDGVQIAGHPYVQISEWLREDNRIKSKLEIDPARQMDSGNYECQADNKISVDRRLFKAEHFADLPPS</sequence>
<dbReference type="InterPro" id="IPR003598">
    <property type="entry name" value="Ig_sub2"/>
</dbReference>
<dbReference type="InterPro" id="IPR036179">
    <property type="entry name" value="Ig-like_dom_sf"/>
</dbReference>
<gene>
    <name evidence="5" type="ORF">BIW11_08505</name>
</gene>
<dbReference type="SUPFAM" id="SSF48726">
    <property type="entry name" value="Immunoglobulin"/>
    <property type="match status" value="1"/>
</dbReference>
<dbReference type="GO" id="GO:0030424">
    <property type="term" value="C:axon"/>
    <property type="evidence" value="ECO:0007669"/>
    <property type="project" value="TreeGrafter"/>
</dbReference>
<keyword evidence="1" id="KW-0732">Signal</keyword>
<dbReference type="Proteomes" id="UP000192247">
    <property type="component" value="Unassembled WGS sequence"/>
</dbReference>
<dbReference type="EMBL" id="MNPL01006558">
    <property type="protein sequence ID" value="OQR75313.1"/>
    <property type="molecule type" value="Genomic_DNA"/>
</dbReference>
<evidence type="ECO:0000256" key="3">
    <source>
        <dbReference type="ARBA" id="ARBA00023319"/>
    </source>
</evidence>
<proteinExistence type="predicted"/>
<dbReference type="InterPro" id="IPR050958">
    <property type="entry name" value="Cell_Adh-Cytoskel_Orgn"/>
</dbReference>
<dbReference type="GO" id="GO:0043025">
    <property type="term" value="C:neuronal cell body"/>
    <property type="evidence" value="ECO:0007669"/>
    <property type="project" value="TreeGrafter"/>
</dbReference>
<dbReference type="FunCoup" id="A0A1V9XPH4">
    <property type="interactions" value="1"/>
</dbReference>
<dbReference type="InterPro" id="IPR003599">
    <property type="entry name" value="Ig_sub"/>
</dbReference>
<evidence type="ECO:0000256" key="2">
    <source>
        <dbReference type="ARBA" id="ARBA00023157"/>
    </source>
</evidence>
<comment type="caution">
    <text evidence="5">The sequence shown here is derived from an EMBL/GenBank/DDBJ whole genome shotgun (WGS) entry which is preliminary data.</text>
</comment>
<evidence type="ECO:0000256" key="1">
    <source>
        <dbReference type="ARBA" id="ARBA00022729"/>
    </source>
</evidence>
<dbReference type="InterPro" id="IPR013783">
    <property type="entry name" value="Ig-like_fold"/>
</dbReference>
<keyword evidence="6" id="KW-1185">Reference proteome</keyword>
<dbReference type="GO" id="GO:0050808">
    <property type="term" value="P:synapse organization"/>
    <property type="evidence" value="ECO:0007669"/>
    <property type="project" value="TreeGrafter"/>
</dbReference>
<dbReference type="InParanoid" id="A0A1V9XPH4"/>
<name>A0A1V9XPH4_9ACAR</name>
<reference evidence="5 6" key="1">
    <citation type="journal article" date="2017" name="Gigascience">
        <title>Draft genome of the honey bee ectoparasitic mite, Tropilaelaps mercedesae, is shaped by the parasitic life history.</title>
        <authorList>
            <person name="Dong X."/>
            <person name="Armstrong S.D."/>
            <person name="Xia D."/>
            <person name="Makepeace B.L."/>
            <person name="Darby A.C."/>
            <person name="Kadowaki T."/>
        </authorList>
    </citation>
    <scope>NUCLEOTIDE SEQUENCE [LARGE SCALE GENOMIC DNA]</scope>
    <source>
        <strain evidence="5">Wuxi-XJTLU</strain>
    </source>
</reference>
<dbReference type="PANTHER" id="PTHR45080">
    <property type="entry name" value="CONTACTIN 5"/>
    <property type="match status" value="1"/>
</dbReference>
<dbReference type="Gene3D" id="2.60.40.10">
    <property type="entry name" value="Immunoglobulins"/>
    <property type="match status" value="1"/>
</dbReference>
<dbReference type="PANTHER" id="PTHR45080:SF8">
    <property type="entry name" value="IG-LIKE DOMAIN-CONTAINING PROTEIN"/>
    <property type="match status" value="1"/>
</dbReference>